<dbReference type="InterPro" id="IPR003653">
    <property type="entry name" value="Peptidase_C48_C"/>
</dbReference>
<feature type="region of interest" description="Disordered" evidence="6">
    <location>
        <begin position="478"/>
        <end position="550"/>
    </location>
</feature>
<dbReference type="Pfam" id="PF02902">
    <property type="entry name" value="Peptidase_C48"/>
    <property type="match status" value="1"/>
</dbReference>
<reference evidence="8" key="3">
    <citation type="submission" date="2019-06" db="EMBL/GenBank/DDBJ databases">
        <authorList>
            <person name="Poynton C."/>
            <person name="Hasenbein S."/>
            <person name="Benoit J.B."/>
            <person name="Sepulveda M.S."/>
            <person name="Poelchau M.F."/>
            <person name="Murali S.C."/>
            <person name="Chen S."/>
            <person name="Glastad K.M."/>
            <person name="Werren J.H."/>
            <person name="Vineis J.H."/>
            <person name="Bowen J.L."/>
            <person name="Friedrich M."/>
            <person name="Jones J."/>
            <person name="Robertson H.M."/>
            <person name="Feyereisen R."/>
            <person name="Mechler-Hickson A."/>
            <person name="Mathers N."/>
            <person name="Lee C.E."/>
            <person name="Colbourne J.K."/>
            <person name="Biales A."/>
            <person name="Johnston J.S."/>
            <person name="Wellborn G.A."/>
            <person name="Rosendale A.J."/>
            <person name="Cridge A.G."/>
            <person name="Munoz-Torres M.C."/>
            <person name="Bain P.A."/>
            <person name="Manny A.R."/>
            <person name="Major K.M."/>
            <person name="Lambert F.N."/>
            <person name="Vulpe C.D."/>
            <person name="Tuck P."/>
            <person name="Blalock B.J."/>
            <person name="Lin Y.-Y."/>
            <person name="Smith M.E."/>
            <person name="Ochoa-Acuna H."/>
            <person name="Chen M.-J.M."/>
            <person name="Childers C.P."/>
            <person name="Qu J."/>
            <person name="Dugan S."/>
            <person name="Lee S.L."/>
            <person name="Chao H."/>
            <person name="Dinh H."/>
            <person name="Han Y."/>
            <person name="Doddapaneni H."/>
            <person name="Worley K.C."/>
            <person name="Muzny D.M."/>
            <person name="Gibbs R.A."/>
            <person name="Richards S."/>
        </authorList>
    </citation>
    <scope>NUCLEOTIDE SEQUENCE</scope>
    <source>
        <strain evidence="8">HAZT.00-mixed</strain>
        <tissue evidence="8">Whole organism</tissue>
    </source>
</reference>
<dbReference type="GO" id="GO:0016926">
    <property type="term" value="P:protein desumoylation"/>
    <property type="evidence" value="ECO:0007669"/>
    <property type="project" value="TreeGrafter"/>
</dbReference>
<feature type="domain" description="Ubiquitin-like protease family profile" evidence="7">
    <location>
        <begin position="338"/>
        <end position="631"/>
    </location>
</feature>
<dbReference type="PANTHER" id="PTHR46896">
    <property type="entry name" value="SENTRIN-SPECIFIC PROTEASE"/>
    <property type="match status" value="1"/>
</dbReference>
<name>A0A6A0GTS9_HYAAZ</name>
<dbReference type="AlphaFoldDB" id="A0A6A0GTS9"/>
<evidence type="ECO:0000256" key="5">
    <source>
        <dbReference type="ARBA" id="ARBA00022801"/>
    </source>
</evidence>
<organism evidence="8">
    <name type="scientific">Hyalella azteca</name>
    <name type="common">Amphipod</name>
    <dbReference type="NCBI Taxonomy" id="294128"/>
    <lineage>
        <taxon>Eukaryota</taxon>
        <taxon>Metazoa</taxon>
        <taxon>Ecdysozoa</taxon>
        <taxon>Arthropoda</taxon>
        <taxon>Crustacea</taxon>
        <taxon>Multicrustacea</taxon>
        <taxon>Malacostraca</taxon>
        <taxon>Eumalacostraca</taxon>
        <taxon>Peracarida</taxon>
        <taxon>Amphipoda</taxon>
        <taxon>Senticaudata</taxon>
        <taxon>Talitrida</taxon>
        <taxon>Talitroidea</taxon>
        <taxon>Hyalellidae</taxon>
        <taxon>Hyalella</taxon>
    </lineage>
</organism>
<reference evidence="8" key="2">
    <citation type="journal article" date="2018" name="Environ. Sci. Technol.">
        <title>The Toxicogenome of Hyalella azteca: A Model for Sediment Ecotoxicology and Evolutionary Toxicology.</title>
        <authorList>
            <person name="Poynton H.C."/>
            <person name="Hasenbein S."/>
            <person name="Benoit J.B."/>
            <person name="Sepulveda M.S."/>
            <person name="Poelchau M.F."/>
            <person name="Hughes D.S.T."/>
            <person name="Murali S.C."/>
            <person name="Chen S."/>
            <person name="Glastad K.M."/>
            <person name="Goodisman M.A.D."/>
            <person name="Werren J.H."/>
            <person name="Vineis J.H."/>
            <person name="Bowen J.L."/>
            <person name="Friedrich M."/>
            <person name="Jones J."/>
            <person name="Robertson H.M."/>
            <person name="Feyereisen R."/>
            <person name="Mechler-Hickson A."/>
            <person name="Mathers N."/>
            <person name="Lee C.E."/>
            <person name="Colbourne J.K."/>
            <person name="Biales A."/>
            <person name="Johnston J.S."/>
            <person name="Wellborn G.A."/>
            <person name="Rosendale A.J."/>
            <person name="Cridge A.G."/>
            <person name="Munoz-Torres M.C."/>
            <person name="Bain P.A."/>
            <person name="Manny A.R."/>
            <person name="Major K.M."/>
            <person name="Lambert F.N."/>
            <person name="Vulpe C.D."/>
            <person name="Tuck P."/>
            <person name="Blalock B.J."/>
            <person name="Lin Y.Y."/>
            <person name="Smith M.E."/>
            <person name="Ochoa-Acuna H."/>
            <person name="Chen M.M."/>
            <person name="Childers C.P."/>
            <person name="Qu J."/>
            <person name="Dugan S."/>
            <person name="Lee S.L."/>
            <person name="Chao H."/>
            <person name="Dinh H."/>
            <person name="Han Y."/>
            <person name="Doddapaneni H."/>
            <person name="Worley K.C."/>
            <person name="Muzny D.M."/>
            <person name="Gibbs R.A."/>
            <person name="Richards S."/>
        </authorList>
    </citation>
    <scope>NUCLEOTIDE SEQUENCE</scope>
    <source>
        <strain evidence="8">HAZT.00-mixed</strain>
        <tissue evidence="8">Whole organism</tissue>
    </source>
</reference>
<accession>A0A6A0GTS9</accession>
<dbReference type="PANTHER" id="PTHR46896:SF3">
    <property type="entry name" value="FI06413P-RELATED"/>
    <property type="match status" value="1"/>
</dbReference>
<dbReference type="EMBL" id="JQDR03014290">
    <property type="protein sequence ID" value="KAA0188347.1"/>
    <property type="molecule type" value="Genomic_DNA"/>
</dbReference>
<evidence type="ECO:0000259" key="7">
    <source>
        <dbReference type="PROSITE" id="PS50600"/>
    </source>
</evidence>
<keyword evidence="4" id="KW-0833">Ubl conjugation pathway</keyword>
<feature type="compositionally biased region" description="Acidic residues" evidence="6">
    <location>
        <begin position="496"/>
        <end position="513"/>
    </location>
</feature>
<proteinExistence type="inferred from homology"/>
<protein>
    <recommendedName>
        <fullName evidence="7">Ubiquitin-like protease family profile domain-containing protein</fullName>
    </recommendedName>
</protein>
<dbReference type="GO" id="GO:0005634">
    <property type="term" value="C:nucleus"/>
    <property type="evidence" value="ECO:0007669"/>
    <property type="project" value="TreeGrafter"/>
</dbReference>
<evidence type="ECO:0000313" key="8">
    <source>
        <dbReference type="EMBL" id="KAA0188347.1"/>
    </source>
</evidence>
<comment type="similarity">
    <text evidence="1">Belongs to the peptidase C48 family.</text>
</comment>
<evidence type="ECO:0000256" key="1">
    <source>
        <dbReference type="ARBA" id="ARBA00005234"/>
    </source>
</evidence>
<dbReference type="OrthoDB" id="6346036at2759"/>
<dbReference type="GO" id="GO:0005737">
    <property type="term" value="C:cytoplasm"/>
    <property type="evidence" value="ECO:0007669"/>
    <property type="project" value="TreeGrafter"/>
</dbReference>
<sequence>MCTNVSVECPSVVYAFLTNLRSELDCGPDIQEGFLLGSLTHYTRTQITDADMGAQTSHTKRHISSYLPMDGLGEMYNASGAVRDYTLARVKEFAHANHLSVVGWYRWLSEKDPWERKVIMERRIHKQLQQKLDADQGFLLLLFNTGHWVRLPLQLINLGNTLSSAYKQHLETDNHEHYTSLVLAAVLQQPQPVKHQKLAVEAAKKQHASLLNVLQKHLSPLSEAQVQRSKKVQQLQMLRSICYQHGINPDDFCRAVLLPEKSNEETEAAIKNIFKSRIAKNKEFLWEVDHDLAKKLFEDFGVPERHTTLCQTSNYIKRLPQDSETLLIYPPPPQKSGICITMLDYKSLQEESFLNDTILNFYLKLPEKQRNKVHLFSTLFYKRLTTKYHHPAEDDPRLSAAAKRHARVKSWTKCVDIFDKDFIIIPVNEQAHWFLAIICFPGLREPVHFESGAPIAPEALAAEQAACVKNGAGRRKVRHQQIPIIDDGECSHRDEAEGDEDELEEDEDEDDDANSLQPSREKSKTTEQQIPGLGGDEEQQQTPPAKKKSACTLPPIKQPCILILDSLPCAPDREHTVAMLRDYLRMEYICKRKRNDRTFTRETLKGAVPCVPKQTNFIDCGLYTLQFTESFFRQPLKDYRFPISSIVNWFDEAIVAGKRKAIARLIKTLMDEYNPNNNFILPPISFSTPGERPKKLAKFAESLH</sequence>
<evidence type="ECO:0000256" key="3">
    <source>
        <dbReference type="ARBA" id="ARBA00022670"/>
    </source>
</evidence>
<gene>
    <name evidence="8" type="ORF">HAZT_HAZT011751</name>
</gene>
<keyword evidence="2" id="KW-0597">Phosphoprotein</keyword>
<dbReference type="InterPro" id="IPR038765">
    <property type="entry name" value="Papain-like_cys_pep_sf"/>
</dbReference>
<keyword evidence="3" id="KW-0645">Protease</keyword>
<dbReference type="GO" id="GO:0070139">
    <property type="term" value="F:SUMO-specific endopeptidase activity"/>
    <property type="evidence" value="ECO:0007669"/>
    <property type="project" value="TreeGrafter"/>
</dbReference>
<keyword evidence="5" id="KW-0378">Hydrolase</keyword>
<dbReference type="InterPro" id="IPR051947">
    <property type="entry name" value="Sentrin-specific_protease"/>
</dbReference>
<reference evidence="8" key="1">
    <citation type="submission" date="2014-08" db="EMBL/GenBank/DDBJ databases">
        <authorList>
            <person name="Murali S."/>
            <person name="Richards S."/>
            <person name="Bandaranaike D."/>
            <person name="Bellair M."/>
            <person name="Blankenburg K."/>
            <person name="Chao H."/>
            <person name="Dinh H."/>
            <person name="Doddapaneni H."/>
            <person name="Dugan-Rocha S."/>
            <person name="Elkadiri S."/>
            <person name="Gnanaolivu R."/>
            <person name="Hughes D."/>
            <person name="Lee S."/>
            <person name="Li M."/>
            <person name="Ming W."/>
            <person name="Munidasa M."/>
            <person name="Muniz J."/>
            <person name="Nguyen L."/>
            <person name="Osuji N."/>
            <person name="Pu L.-L."/>
            <person name="Puazo M."/>
            <person name="Skinner E."/>
            <person name="Qu C."/>
            <person name="Quiroz J."/>
            <person name="Raj R."/>
            <person name="Weissenberger G."/>
            <person name="Xin Y."/>
            <person name="Zou X."/>
            <person name="Han Y."/>
            <person name="Worley K."/>
            <person name="Muzny D."/>
            <person name="Gibbs R."/>
        </authorList>
    </citation>
    <scope>NUCLEOTIDE SEQUENCE</scope>
    <source>
        <strain evidence="8">HAZT.00-mixed</strain>
        <tissue evidence="8">Whole organism</tissue>
    </source>
</reference>
<evidence type="ECO:0000256" key="4">
    <source>
        <dbReference type="ARBA" id="ARBA00022786"/>
    </source>
</evidence>
<dbReference type="Pfam" id="PF21125">
    <property type="entry name" value="MPN_2A_DUB_like"/>
    <property type="match status" value="1"/>
</dbReference>
<dbReference type="PROSITE" id="PS50600">
    <property type="entry name" value="ULP_PROTEASE"/>
    <property type="match status" value="1"/>
</dbReference>
<evidence type="ECO:0000256" key="6">
    <source>
        <dbReference type="SAM" id="MobiDB-lite"/>
    </source>
</evidence>
<dbReference type="GO" id="GO:0006508">
    <property type="term" value="P:proteolysis"/>
    <property type="evidence" value="ECO:0007669"/>
    <property type="project" value="UniProtKB-KW"/>
</dbReference>
<dbReference type="Gene3D" id="3.40.395.10">
    <property type="entry name" value="Adenoviral Proteinase, Chain A"/>
    <property type="match status" value="1"/>
</dbReference>
<comment type="caution">
    <text evidence="8">The sequence shown here is derived from an EMBL/GenBank/DDBJ whole genome shotgun (WGS) entry which is preliminary data.</text>
</comment>
<dbReference type="Proteomes" id="UP000711488">
    <property type="component" value="Unassembled WGS sequence"/>
</dbReference>
<dbReference type="SUPFAM" id="SSF54001">
    <property type="entry name" value="Cysteine proteinases"/>
    <property type="match status" value="1"/>
</dbReference>
<evidence type="ECO:0000256" key="2">
    <source>
        <dbReference type="ARBA" id="ARBA00022553"/>
    </source>
</evidence>